<dbReference type="PANTHER" id="PTHR37954:SF3">
    <property type="entry name" value="DUF169 DOMAIN-CONTAINING PROTEIN"/>
    <property type="match status" value="1"/>
</dbReference>
<gene>
    <name evidence="1" type="ORF">SO3561_10356</name>
</gene>
<comment type="caution">
    <text evidence="1">The sequence shown here is derived from an EMBL/GenBank/DDBJ whole genome shotgun (WGS) entry which is preliminary data.</text>
</comment>
<dbReference type="EMBL" id="BDQI01000065">
    <property type="protein sequence ID" value="GAX58781.1"/>
    <property type="molecule type" value="Genomic_DNA"/>
</dbReference>
<evidence type="ECO:0000313" key="2">
    <source>
        <dbReference type="Proteomes" id="UP000217446"/>
    </source>
</evidence>
<accession>A0A286PGV2</accession>
<dbReference type="InterPro" id="IPR003748">
    <property type="entry name" value="DUF169"/>
</dbReference>
<protein>
    <submittedName>
        <fullName evidence="1">Uncharacterized protein</fullName>
    </submittedName>
</protein>
<reference evidence="2" key="1">
    <citation type="submission" date="2017-05" db="EMBL/GenBank/DDBJ databases">
        <title>Streptomyces olivochromogenes NBRC 3561 whole genome shotgun sequence.</title>
        <authorList>
            <person name="Dohra H."/>
            <person name="Kodani S."/>
        </authorList>
    </citation>
    <scope>NUCLEOTIDE SEQUENCE [LARGE SCALE GENOMIC DNA]</scope>
    <source>
        <strain evidence="2">NBRC 3561</strain>
    </source>
</reference>
<sequence length="227" mass="23721">MTSASVWAAPLIELLGLAHPPVAITFGTQPAASGDRSLPAQPAGCCFWEPAQRQSLDTQAADHANCSVGSYTHGLIDMATAAAGADTTVLVSSEWITAADFDHVAHLPFRPASIRYEPLTVATSPDVVLVRLTPSSLMTLQGACPDLRLVTRPQCQIVPLAGNGQIAVSPGCAVSRARTGLPPGEMTCALPAARMPAVIDRLQQAVAADQRAASYAAADRRRFAKLD</sequence>
<dbReference type="Pfam" id="PF02596">
    <property type="entry name" value="DUF169"/>
    <property type="match status" value="1"/>
</dbReference>
<organism evidence="1 2">
    <name type="scientific">Streptomyces olivochromogenes</name>
    <dbReference type="NCBI Taxonomy" id="1963"/>
    <lineage>
        <taxon>Bacteria</taxon>
        <taxon>Bacillati</taxon>
        <taxon>Actinomycetota</taxon>
        <taxon>Actinomycetes</taxon>
        <taxon>Kitasatosporales</taxon>
        <taxon>Streptomycetaceae</taxon>
        <taxon>Streptomyces</taxon>
    </lineage>
</organism>
<dbReference type="STRING" id="1963.AQJ27_50525"/>
<evidence type="ECO:0000313" key="1">
    <source>
        <dbReference type="EMBL" id="GAX58781.1"/>
    </source>
</evidence>
<dbReference type="AlphaFoldDB" id="A0A286PGV2"/>
<dbReference type="Proteomes" id="UP000217446">
    <property type="component" value="Unassembled WGS sequence"/>
</dbReference>
<proteinExistence type="predicted"/>
<dbReference type="PANTHER" id="PTHR37954">
    <property type="entry name" value="BLL4979 PROTEIN"/>
    <property type="match status" value="1"/>
</dbReference>
<name>A0A286PGV2_STROL</name>
<dbReference type="RefSeq" id="WP_067385726.1">
    <property type="nucleotide sequence ID" value="NZ_BDQI01000065.1"/>
</dbReference>
<keyword evidence="2" id="KW-1185">Reference proteome</keyword>